<accession>A0A645IUY3</accession>
<sequence length="112" mass="12259">MAAADSRKHRDFAGPPADAVFGIFPRAKTVVHQVQADCSDEEGDRHHVGSHAGTVVGDRCCFDLVRDDRFGHHRVGVFRGIDFVQSGAAIQQFCAEFICAAQQCRQSGIQLF</sequence>
<protein>
    <submittedName>
        <fullName evidence="1">Uncharacterized protein</fullName>
    </submittedName>
</protein>
<evidence type="ECO:0000313" key="1">
    <source>
        <dbReference type="EMBL" id="MPN55218.1"/>
    </source>
</evidence>
<dbReference type="AlphaFoldDB" id="A0A645IUY3"/>
<organism evidence="1">
    <name type="scientific">bioreactor metagenome</name>
    <dbReference type="NCBI Taxonomy" id="1076179"/>
    <lineage>
        <taxon>unclassified sequences</taxon>
        <taxon>metagenomes</taxon>
        <taxon>ecological metagenomes</taxon>
    </lineage>
</organism>
<comment type="caution">
    <text evidence="1">The sequence shown here is derived from an EMBL/GenBank/DDBJ whole genome shotgun (WGS) entry which is preliminary data.</text>
</comment>
<reference evidence="1" key="1">
    <citation type="submission" date="2019-08" db="EMBL/GenBank/DDBJ databases">
        <authorList>
            <person name="Kucharzyk K."/>
            <person name="Murdoch R.W."/>
            <person name="Higgins S."/>
            <person name="Loffler F."/>
        </authorList>
    </citation>
    <scope>NUCLEOTIDE SEQUENCE</scope>
</reference>
<gene>
    <name evidence="1" type="ORF">SDC9_202897</name>
</gene>
<proteinExistence type="predicted"/>
<name>A0A645IUY3_9ZZZZ</name>
<dbReference type="EMBL" id="VSSQ01124190">
    <property type="protein sequence ID" value="MPN55218.1"/>
    <property type="molecule type" value="Genomic_DNA"/>
</dbReference>